<evidence type="ECO:0000313" key="2">
    <source>
        <dbReference type="Proteomes" id="UP000050741"/>
    </source>
</evidence>
<dbReference type="GO" id="GO:0005634">
    <property type="term" value="C:nucleus"/>
    <property type="evidence" value="ECO:0007669"/>
    <property type="project" value="TreeGrafter"/>
</dbReference>
<dbReference type="GO" id="GO:0044773">
    <property type="term" value="P:mitotic DNA damage checkpoint signaling"/>
    <property type="evidence" value="ECO:0007669"/>
    <property type="project" value="TreeGrafter"/>
</dbReference>
<dbReference type="WBParaSite" id="GPLIN_000657900">
    <property type="protein sequence ID" value="GPLIN_000657900"/>
    <property type="gene ID" value="GPLIN_000657900"/>
</dbReference>
<dbReference type="SMART" id="SM00220">
    <property type="entry name" value="S_TKc"/>
    <property type="match status" value="1"/>
</dbReference>
<name>A0A183C136_GLOPA</name>
<organism evidence="2 3">
    <name type="scientific">Globodera pallida</name>
    <name type="common">Potato cyst nematode worm</name>
    <name type="synonym">Heterodera pallida</name>
    <dbReference type="NCBI Taxonomy" id="36090"/>
    <lineage>
        <taxon>Eukaryota</taxon>
        <taxon>Metazoa</taxon>
        <taxon>Ecdysozoa</taxon>
        <taxon>Nematoda</taxon>
        <taxon>Chromadorea</taxon>
        <taxon>Rhabditida</taxon>
        <taxon>Tylenchina</taxon>
        <taxon>Tylenchomorpha</taxon>
        <taxon>Tylenchoidea</taxon>
        <taxon>Heteroderidae</taxon>
        <taxon>Heteroderinae</taxon>
        <taxon>Globodera</taxon>
    </lineage>
</organism>
<dbReference type="GO" id="GO:0005524">
    <property type="term" value="F:ATP binding"/>
    <property type="evidence" value="ECO:0007669"/>
    <property type="project" value="InterPro"/>
</dbReference>
<reference evidence="3" key="2">
    <citation type="submission" date="2016-06" db="UniProtKB">
        <authorList>
            <consortium name="WormBaseParasite"/>
        </authorList>
    </citation>
    <scope>IDENTIFICATION</scope>
</reference>
<dbReference type="PANTHER" id="PTHR44167">
    <property type="entry name" value="OVARIAN-SPECIFIC SERINE/THREONINE-PROTEIN KINASE LOK-RELATED"/>
    <property type="match status" value="1"/>
</dbReference>
<feature type="domain" description="Protein kinase" evidence="1">
    <location>
        <begin position="1"/>
        <end position="259"/>
    </location>
</feature>
<dbReference type="InterPro" id="IPR000719">
    <property type="entry name" value="Prot_kinase_dom"/>
</dbReference>
<dbReference type="Proteomes" id="UP000050741">
    <property type="component" value="Unassembled WGS sequence"/>
</dbReference>
<proteinExistence type="predicted"/>
<dbReference type="InterPro" id="IPR011009">
    <property type="entry name" value="Kinase-like_dom_sf"/>
</dbReference>
<dbReference type="GO" id="GO:0005737">
    <property type="term" value="C:cytoplasm"/>
    <property type="evidence" value="ECO:0007669"/>
    <property type="project" value="TreeGrafter"/>
</dbReference>
<dbReference type="PANTHER" id="PTHR44167:SF24">
    <property type="entry name" value="SERINE_THREONINE-PROTEIN KINASE CHK2"/>
    <property type="match status" value="1"/>
</dbReference>
<sequence>MEKFQELAERKRKHIIEMIDYGESFLKRDIRVILMEKGGDDLRNRMIHKKQNLEEMDEKALTKVALEMALTLRDFHQFAIHLDFKLDNLVYVSNEKSGGNEILKLIDFDGSHLMLGGHNGDDADRAEKILFAHVTPMRYKSPEQLMGQKISRKSDIWAFGVSLYEIIVQFKSLSGNVSLADFQSLLNLYSGFTIIITENNVIDPAIVVYNRNWFKEARSTIEEVLTFWDLFPIKMRLITNALHRDPTKRLSAKGIVEYLSEKCELAEFSSLKDAREIAFS</sequence>
<dbReference type="AlphaFoldDB" id="A0A183C136"/>
<dbReference type="Gene3D" id="1.10.510.10">
    <property type="entry name" value="Transferase(Phosphotransferase) domain 1"/>
    <property type="match status" value="1"/>
</dbReference>
<dbReference type="Pfam" id="PF00069">
    <property type="entry name" value="Pkinase"/>
    <property type="match status" value="1"/>
</dbReference>
<evidence type="ECO:0000259" key="1">
    <source>
        <dbReference type="PROSITE" id="PS50011"/>
    </source>
</evidence>
<reference evidence="2" key="1">
    <citation type="submission" date="2014-05" db="EMBL/GenBank/DDBJ databases">
        <title>The genome and life-stage specific transcriptomes of Globodera pallida elucidate key aspects of plant parasitism by a cyst nematode.</title>
        <authorList>
            <person name="Cotton J.A."/>
            <person name="Lilley C.J."/>
            <person name="Jones L.M."/>
            <person name="Kikuchi T."/>
            <person name="Reid A.J."/>
            <person name="Thorpe P."/>
            <person name="Tsai I.J."/>
            <person name="Beasley H."/>
            <person name="Blok V."/>
            <person name="Cock P.J.A."/>
            <person name="Van den Akker S.E."/>
            <person name="Holroyd N."/>
            <person name="Hunt M."/>
            <person name="Mantelin S."/>
            <person name="Naghra H."/>
            <person name="Pain A."/>
            <person name="Palomares-Rius J.E."/>
            <person name="Zarowiecki M."/>
            <person name="Berriman M."/>
            <person name="Jones J.T."/>
            <person name="Urwin P.E."/>
        </authorList>
    </citation>
    <scope>NUCLEOTIDE SEQUENCE [LARGE SCALE GENOMIC DNA]</scope>
    <source>
        <strain evidence="2">Lindley</strain>
    </source>
</reference>
<accession>A0A183C136</accession>
<keyword evidence="2" id="KW-1185">Reference proteome</keyword>
<dbReference type="PROSITE" id="PS50011">
    <property type="entry name" value="PROTEIN_KINASE_DOM"/>
    <property type="match status" value="1"/>
</dbReference>
<evidence type="ECO:0000313" key="3">
    <source>
        <dbReference type="WBParaSite" id="GPLIN_000657900"/>
    </source>
</evidence>
<dbReference type="GO" id="GO:0004674">
    <property type="term" value="F:protein serine/threonine kinase activity"/>
    <property type="evidence" value="ECO:0007669"/>
    <property type="project" value="TreeGrafter"/>
</dbReference>
<protein>
    <submittedName>
        <fullName evidence="3">Protein kinase domain-containing protein</fullName>
    </submittedName>
</protein>
<dbReference type="SUPFAM" id="SSF56112">
    <property type="entry name" value="Protein kinase-like (PK-like)"/>
    <property type="match status" value="1"/>
</dbReference>